<accession>A0A9P7FR66</accession>
<protein>
    <submittedName>
        <fullName evidence="6">Uncharacterized protein</fullName>
    </submittedName>
</protein>
<reference evidence="6" key="1">
    <citation type="submission" date="2021-02" db="EMBL/GenBank/DDBJ databases">
        <authorList>
            <person name="Nieuwenhuis M."/>
            <person name="Van De Peppel L.J.J."/>
        </authorList>
    </citation>
    <scope>NUCLEOTIDE SEQUENCE</scope>
    <source>
        <strain evidence="6">D49</strain>
    </source>
</reference>
<dbReference type="AlphaFoldDB" id="A0A9P7FR66"/>
<name>A0A9P7FR66_9AGAR</name>
<dbReference type="InterPro" id="IPR052430">
    <property type="entry name" value="IVT-Associated"/>
</dbReference>
<sequence length="112" mass="12582">MVGNIILSLSTLASAFRLKAPLPPYLPPVEKARQRLVDAIRRLDVVKNRDATGSRQLLFFAYALTMKGVTEELELLGRTLQTAFGVIGETPEEFEALFMDPEESRRRINYAA</sequence>
<dbReference type="PANTHER" id="PTHR47804">
    <property type="entry name" value="60S RIBOSOMAL PROTEIN L19"/>
    <property type="match status" value="1"/>
</dbReference>
<evidence type="ECO:0000256" key="5">
    <source>
        <dbReference type="SAM" id="SignalP"/>
    </source>
</evidence>
<keyword evidence="2" id="KW-0812">Transmembrane</keyword>
<evidence type="ECO:0000313" key="7">
    <source>
        <dbReference type="Proteomes" id="UP000717328"/>
    </source>
</evidence>
<keyword evidence="4" id="KW-0472">Membrane</keyword>
<keyword evidence="7" id="KW-1185">Reference proteome</keyword>
<evidence type="ECO:0000313" key="6">
    <source>
        <dbReference type="EMBL" id="KAG5637037.1"/>
    </source>
</evidence>
<comment type="subcellular location">
    <subcellularLocation>
        <location evidence="1">Membrane</location>
        <topology evidence="1">Multi-pass membrane protein</topology>
    </subcellularLocation>
</comment>
<dbReference type="EMBL" id="JABCKI010005867">
    <property type="protein sequence ID" value="KAG5637037.1"/>
    <property type="molecule type" value="Genomic_DNA"/>
</dbReference>
<organism evidence="6 7">
    <name type="scientific">Sphagnurus paluster</name>
    <dbReference type="NCBI Taxonomy" id="117069"/>
    <lineage>
        <taxon>Eukaryota</taxon>
        <taxon>Fungi</taxon>
        <taxon>Dikarya</taxon>
        <taxon>Basidiomycota</taxon>
        <taxon>Agaricomycotina</taxon>
        <taxon>Agaricomycetes</taxon>
        <taxon>Agaricomycetidae</taxon>
        <taxon>Agaricales</taxon>
        <taxon>Tricholomatineae</taxon>
        <taxon>Lyophyllaceae</taxon>
        <taxon>Sphagnurus</taxon>
    </lineage>
</organism>
<evidence type="ECO:0000256" key="2">
    <source>
        <dbReference type="ARBA" id="ARBA00022692"/>
    </source>
</evidence>
<feature type="chain" id="PRO_5040203000" evidence="5">
    <location>
        <begin position="16"/>
        <end position="112"/>
    </location>
</feature>
<reference evidence="6" key="2">
    <citation type="submission" date="2021-10" db="EMBL/GenBank/DDBJ databases">
        <title>Phylogenomics reveals ancestral predisposition of the termite-cultivated fungus Termitomyces towards a domesticated lifestyle.</title>
        <authorList>
            <person name="Auxier B."/>
            <person name="Grum-Grzhimaylo A."/>
            <person name="Cardenas M.E."/>
            <person name="Lodge J.D."/>
            <person name="Laessoe T."/>
            <person name="Pedersen O."/>
            <person name="Smith M.E."/>
            <person name="Kuyper T.W."/>
            <person name="Franco-Molano E.A."/>
            <person name="Baroni T.J."/>
            <person name="Aanen D.K."/>
        </authorList>
    </citation>
    <scope>NUCLEOTIDE SEQUENCE</scope>
    <source>
        <strain evidence="6">D49</strain>
    </source>
</reference>
<gene>
    <name evidence="6" type="ORF">H0H81_006032</name>
</gene>
<dbReference type="Proteomes" id="UP000717328">
    <property type="component" value="Unassembled WGS sequence"/>
</dbReference>
<evidence type="ECO:0000256" key="1">
    <source>
        <dbReference type="ARBA" id="ARBA00004141"/>
    </source>
</evidence>
<evidence type="ECO:0000256" key="3">
    <source>
        <dbReference type="ARBA" id="ARBA00022989"/>
    </source>
</evidence>
<evidence type="ECO:0000256" key="4">
    <source>
        <dbReference type="ARBA" id="ARBA00023136"/>
    </source>
</evidence>
<dbReference type="OrthoDB" id="68611at2759"/>
<dbReference type="GO" id="GO:0016020">
    <property type="term" value="C:membrane"/>
    <property type="evidence" value="ECO:0007669"/>
    <property type="project" value="UniProtKB-SubCell"/>
</dbReference>
<keyword evidence="3" id="KW-1133">Transmembrane helix</keyword>
<feature type="signal peptide" evidence="5">
    <location>
        <begin position="1"/>
        <end position="15"/>
    </location>
</feature>
<comment type="caution">
    <text evidence="6">The sequence shown here is derived from an EMBL/GenBank/DDBJ whole genome shotgun (WGS) entry which is preliminary data.</text>
</comment>
<keyword evidence="5" id="KW-0732">Signal</keyword>
<proteinExistence type="predicted"/>
<dbReference type="PANTHER" id="PTHR47804:SF1">
    <property type="entry name" value="DUF2421 DOMAIN-CONTAINING PROTEIN"/>
    <property type="match status" value="1"/>
</dbReference>